<feature type="domain" description="Major facilitator superfamily (MFS) profile" evidence="10">
    <location>
        <begin position="27"/>
        <end position="507"/>
    </location>
</feature>
<dbReference type="GO" id="GO:0005975">
    <property type="term" value="P:carbohydrate metabolic process"/>
    <property type="evidence" value="ECO:0007669"/>
    <property type="project" value="UniProtKB-ARBA"/>
</dbReference>
<dbReference type="STRING" id="504797.SAMN05421678_107113"/>
<feature type="transmembrane region" description="Helical" evidence="9">
    <location>
        <begin position="92"/>
        <end position="112"/>
    </location>
</feature>
<dbReference type="InterPro" id="IPR036259">
    <property type="entry name" value="MFS_trans_sf"/>
</dbReference>
<evidence type="ECO:0000256" key="9">
    <source>
        <dbReference type="SAM" id="Phobius"/>
    </source>
</evidence>
<accession>A0A1I2TI29</accession>
<dbReference type="Proteomes" id="UP000199052">
    <property type="component" value="Unassembled WGS sequence"/>
</dbReference>
<dbReference type="InterPro" id="IPR011701">
    <property type="entry name" value="MFS"/>
</dbReference>
<dbReference type="GO" id="GO:0022857">
    <property type="term" value="F:transmembrane transporter activity"/>
    <property type="evidence" value="ECO:0007669"/>
    <property type="project" value="InterPro"/>
</dbReference>
<gene>
    <name evidence="11" type="ORF">FHR37_001858</name>
    <name evidence="12" type="ORF">SAMN05421678_107113</name>
</gene>
<evidence type="ECO:0000256" key="1">
    <source>
        <dbReference type="ARBA" id="ARBA00004651"/>
    </source>
</evidence>
<dbReference type="CDD" id="cd17502">
    <property type="entry name" value="MFS_Azr1_MDR_like"/>
    <property type="match status" value="1"/>
</dbReference>
<keyword evidence="3" id="KW-0813">Transport</keyword>
<feature type="transmembrane region" description="Helical" evidence="9">
    <location>
        <begin position="373"/>
        <end position="398"/>
    </location>
</feature>
<evidence type="ECO:0000256" key="7">
    <source>
        <dbReference type="ARBA" id="ARBA00023136"/>
    </source>
</evidence>
<feature type="transmembrane region" description="Helical" evidence="9">
    <location>
        <begin position="215"/>
        <end position="235"/>
    </location>
</feature>
<dbReference type="Pfam" id="PF07690">
    <property type="entry name" value="MFS_1"/>
    <property type="match status" value="1"/>
</dbReference>
<feature type="transmembrane region" description="Helical" evidence="9">
    <location>
        <begin position="282"/>
        <end position="304"/>
    </location>
</feature>
<dbReference type="PROSITE" id="PS50850">
    <property type="entry name" value="MFS"/>
    <property type="match status" value="1"/>
</dbReference>
<name>A0A1I2TI29_9ACTN</name>
<feature type="transmembrane region" description="Helical" evidence="9">
    <location>
        <begin position="484"/>
        <end position="502"/>
    </location>
</feature>
<dbReference type="AlphaFoldDB" id="A0A1I2TI29"/>
<dbReference type="PRINTS" id="PR01036">
    <property type="entry name" value="TCRTETB"/>
</dbReference>
<dbReference type="InterPro" id="IPR013783">
    <property type="entry name" value="Ig-like_fold"/>
</dbReference>
<dbReference type="Pfam" id="PF13620">
    <property type="entry name" value="CarboxypepD_reg"/>
    <property type="match status" value="3"/>
</dbReference>
<feature type="transmembrane region" description="Helical" evidence="9">
    <location>
        <begin position="241"/>
        <end position="262"/>
    </location>
</feature>
<feature type="transmembrane region" description="Helical" evidence="9">
    <location>
        <begin position="151"/>
        <end position="172"/>
    </location>
</feature>
<evidence type="ECO:0000256" key="3">
    <source>
        <dbReference type="ARBA" id="ARBA00022448"/>
    </source>
</evidence>
<evidence type="ECO:0000256" key="5">
    <source>
        <dbReference type="ARBA" id="ARBA00022692"/>
    </source>
</evidence>
<comment type="similarity">
    <text evidence="2">Belongs to the major facilitator superfamily. TCR/Tet family.</text>
</comment>
<evidence type="ECO:0000313" key="13">
    <source>
        <dbReference type="Proteomes" id="UP000199052"/>
    </source>
</evidence>
<reference evidence="12 13" key="1">
    <citation type="submission" date="2016-10" db="EMBL/GenBank/DDBJ databases">
        <authorList>
            <person name="de Groot N.N."/>
        </authorList>
    </citation>
    <scope>NUCLEOTIDE SEQUENCE [LARGE SCALE GENOMIC DNA]</scope>
    <source>
        <strain evidence="12 13">CPCC 202808</strain>
    </source>
</reference>
<dbReference type="InterPro" id="IPR008969">
    <property type="entry name" value="CarboxyPept-like_regulatory"/>
</dbReference>
<dbReference type="Gene3D" id="1.20.1720.10">
    <property type="entry name" value="Multidrug resistance protein D"/>
    <property type="match status" value="1"/>
</dbReference>
<dbReference type="Gene3D" id="1.20.1250.20">
    <property type="entry name" value="MFS general substrate transporter like domains"/>
    <property type="match status" value="1"/>
</dbReference>
<protein>
    <submittedName>
        <fullName evidence="12">Drug resistance transporter, EmrB/QacA subfamily</fullName>
    </submittedName>
    <submittedName>
        <fullName evidence="11">EmrB/QacA subfamily drug resistance transporter</fullName>
    </submittedName>
</protein>
<feature type="region of interest" description="Disordered" evidence="8">
    <location>
        <begin position="528"/>
        <end position="577"/>
    </location>
</feature>
<evidence type="ECO:0000256" key="8">
    <source>
        <dbReference type="SAM" id="MobiDB-lite"/>
    </source>
</evidence>
<evidence type="ECO:0000313" key="11">
    <source>
        <dbReference type="EMBL" id="NYH83007.1"/>
    </source>
</evidence>
<dbReference type="SUPFAM" id="SSF49478">
    <property type="entry name" value="Cna protein B-type domain"/>
    <property type="match status" value="2"/>
</dbReference>
<dbReference type="PANTHER" id="PTHR23501:SF197">
    <property type="entry name" value="COMD"/>
    <property type="match status" value="1"/>
</dbReference>
<sequence>MTTQTAPAAAPAAPASEGMTHRQVLEALSGLLLGMLVTILSSTVVSTALPRIVSELGGSQSAFTWVVTASLLSMTISTPIWGKLADLFSRKLLVQIALVVFVVGSALAGLSQNVGELIGLRVLQGLGAGGLTALSQVILADIISPRDRGRYMGFLGATMAVGTVAGPLIGGVLTDSPLGWRSTFYVGVPFAVIALAVLQKTLHLPRIRREVSIDYVGAVLLSAGVATLLIWVTLAGNQFDWASTTTAVMVGGAVVVLILAIVAEHRAKEPILPLWLFRNRTFVFAVIASVAVGVTMFGTSVFLSQYMQIARGKSPTVAGLISIPMAVGSLVAGTVIGQIITRTGRWKRWMVLGGVLLIAGSVAMGTIDYHTSFTRISVSLLLLGLGVGMVMQNLVLAVQNTISIREMGAASAGVAFFRSMGGAIGVAALGAVLAHQVTSDIASGLARLGIKAAPGGDAVPEVSKLPPPVRELVEKAYGQGVADIFMVAAPIAVIALIAILCIKEIPLGTKSGIQQTLEAERLAAEGAQGAQEVEASQGAQTTQVEETDRVPVPVRANESLEPVGIRNGNGHPASAGSRLAADAADWAGMDADGAGGKTVSERDLDSLVGVGGPRREWHANGAHRLDNGRSDNGRPENGRSENGRPASSVRPGAFPPAHLARSPEGTGGSETGYGRGNDQGGDNADSGNGFGGGGDGNGGFGNGGPGGDDSGASGGRPAGQSAAVVGVVRRADGTPVVNAALTLINLGGHQVGRTSSGSDGRYQLAADPGGTYVLIASAPASEPRASTVSVGQTPVTVDVELSGVSGLVGEVRSAEDGLPVAEAVAVLTDACGEVVASRIAGADGGFRFDDLGAAAYTLAVRAEGYQPVALPVSVAELGETRRDVELVAKAALRGTARDRYGRPLRDARVMLLDGNGDVVRTVFTDDNGGYALDDLAAGDYTVVATGYPAVTSSVRLGGGDVGAHDVELGHPEV</sequence>
<feature type="compositionally biased region" description="Basic and acidic residues" evidence="8">
    <location>
        <begin position="613"/>
        <end position="642"/>
    </location>
</feature>
<dbReference type="RefSeq" id="WP_237768801.1">
    <property type="nucleotide sequence ID" value="NZ_FOOI01000007.1"/>
</dbReference>
<keyword evidence="4" id="KW-1003">Cell membrane</keyword>
<feature type="transmembrane region" description="Helical" evidence="9">
    <location>
        <begin position="118"/>
        <end position="139"/>
    </location>
</feature>
<feature type="region of interest" description="Disordered" evidence="8">
    <location>
        <begin position="592"/>
        <end position="719"/>
    </location>
</feature>
<feature type="transmembrane region" description="Helical" evidence="9">
    <location>
        <begin position="316"/>
        <end position="337"/>
    </location>
</feature>
<evidence type="ECO:0000256" key="4">
    <source>
        <dbReference type="ARBA" id="ARBA00022475"/>
    </source>
</evidence>
<keyword evidence="5 9" id="KW-0812">Transmembrane</keyword>
<comment type="subcellular location">
    <subcellularLocation>
        <location evidence="1">Cell membrane</location>
        <topology evidence="1">Multi-pass membrane protein</topology>
    </subcellularLocation>
</comment>
<feature type="compositionally biased region" description="Gly residues" evidence="8">
    <location>
        <begin position="688"/>
        <end position="717"/>
    </location>
</feature>
<keyword evidence="6 9" id="KW-1133">Transmembrane helix</keyword>
<feature type="compositionally biased region" description="Gly residues" evidence="8">
    <location>
        <begin position="665"/>
        <end position="679"/>
    </location>
</feature>
<feature type="transmembrane region" description="Helical" evidence="9">
    <location>
        <begin position="28"/>
        <end position="50"/>
    </location>
</feature>
<evidence type="ECO:0000313" key="12">
    <source>
        <dbReference type="EMBL" id="SFG62146.1"/>
    </source>
</evidence>
<dbReference type="InterPro" id="IPR020846">
    <property type="entry name" value="MFS_dom"/>
</dbReference>
<dbReference type="Proteomes" id="UP000533017">
    <property type="component" value="Unassembled WGS sequence"/>
</dbReference>
<feature type="transmembrane region" description="Helical" evidence="9">
    <location>
        <begin position="349"/>
        <end position="367"/>
    </location>
</feature>
<keyword evidence="14" id="KW-1185">Reference proteome</keyword>
<dbReference type="SUPFAM" id="SSF103473">
    <property type="entry name" value="MFS general substrate transporter"/>
    <property type="match status" value="1"/>
</dbReference>
<evidence type="ECO:0000256" key="6">
    <source>
        <dbReference type="ARBA" id="ARBA00022989"/>
    </source>
</evidence>
<reference evidence="11 14" key="2">
    <citation type="submission" date="2020-07" db="EMBL/GenBank/DDBJ databases">
        <title>Sequencing the genomes of 1000 actinobacteria strains.</title>
        <authorList>
            <person name="Klenk H.-P."/>
        </authorList>
    </citation>
    <scope>NUCLEOTIDE SEQUENCE [LARGE SCALE GENOMIC DNA]</scope>
    <source>
        <strain evidence="11 14">DSM 45117</strain>
    </source>
</reference>
<feature type="compositionally biased region" description="Low complexity" evidence="8">
    <location>
        <begin position="528"/>
        <end position="540"/>
    </location>
</feature>
<evidence type="ECO:0000313" key="14">
    <source>
        <dbReference type="Proteomes" id="UP000533017"/>
    </source>
</evidence>
<dbReference type="Gene3D" id="2.60.40.1120">
    <property type="entry name" value="Carboxypeptidase-like, regulatory domain"/>
    <property type="match status" value="2"/>
</dbReference>
<dbReference type="PANTHER" id="PTHR23501">
    <property type="entry name" value="MAJOR FACILITATOR SUPERFAMILY"/>
    <property type="match status" value="1"/>
</dbReference>
<organism evidence="12 13">
    <name type="scientific">Actinopolymorpha cephalotaxi</name>
    <dbReference type="NCBI Taxonomy" id="504797"/>
    <lineage>
        <taxon>Bacteria</taxon>
        <taxon>Bacillati</taxon>
        <taxon>Actinomycetota</taxon>
        <taxon>Actinomycetes</taxon>
        <taxon>Propionibacteriales</taxon>
        <taxon>Actinopolymorphaceae</taxon>
        <taxon>Actinopolymorpha</taxon>
    </lineage>
</organism>
<proteinExistence type="inferred from homology"/>
<dbReference type="FunFam" id="1.20.1720.10:FF:000004">
    <property type="entry name" value="EmrB/QacA family drug resistance transporter"/>
    <property type="match status" value="1"/>
</dbReference>
<dbReference type="EMBL" id="FOOI01000007">
    <property type="protein sequence ID" value="SFG62146.1"/>
    <property type="molecule type" value="Genomic_DNA"/>
</dbReference>
<evidence type="ECO:0000256" key="2">
    <source>
        <dbReference type="ARBA" id="ARBA00007520"/>
    </source>
</evidence>
<dbReference type="SUPFAM" id="SSF49464">
    <property type="entry name" value="Carboxypeptidase regulatory domain-like"/>
    <property type="match status" value="1"/>
</dbReference>
<keyword evidence="7 9" id="KW-0472">Membrane</keyword>
<feature type="transmembrane region" description="Helical" evidence="9">
    <location>
        <begin position="62"/>
        <end position="80"/>
    </location>
</feature>
<feature type="transmembrane region" description="Helical" evidence="9">
    <location>
        <begin position="184"/>
        <end position="203"/>
    </location>
</feature>
<dbReference type="Gene3D" id="2.60.40.10">
    <property type="entry name" value="Immunoglobulins"/>
    <property type="match status" value="1"/>
</dbReference>
<dbReference type="GO" id="GO:0005886">
    <property type="term" value="C:plasma membrane"/>
    <property type="evidence" value="ECO:0007669"/>
    <property type="project" value="UniProtKB-SubCell"/>
</dbReference>
<evidence type="ECO:0000259" key="10">
    <source>
        <dbReference type="PROSITE" id="PS50850"/>
    </source>
</evidence>
<dbReference type="EMBL" id="JACBZA010000001">
    <property type="protein sequence ID" value="NYH83007.1"/>
    <property type="molecule type" value="Genomic_DNA"/>
</dbReference>